<evidence type="ECO:0000256" key="1">
    <source>
        <dbReference type="ARBA" id="ARBA00004651"/>
    </source>
</evidence>
<evidence type="ECO:0000256" key="4">
    <source>
        <dbReference type="ARBA" id="ARBA00022692"/>
    </source>
</evidence>
<keyword evidence="3" id="KW-1003">Cell membrane</keyword>
<evidence type="ECO:0000313" key="10">
    <source>
        <dbReference type="Proteomes" id="UP001224418"/>
    </source>
</evidence>
<keyword evidence="6 7" id="KW-0472">Membrane</keyword>
<comment type="subcellular location">
    <subcellularLocation>
        <location evidence="1 7">Cell membrane</location>
        <topology evidence="1 7">Multi-pass membrane protein</topology>
    </subcellularLocation>
</comment>
<name>A0ABU0JTD6_HATLI</name>
<accession>A0ABU0JTD6</accession>
<evidence type="ECO:0000313" key="9">
    <source>
        <dbReference type="EMBL" id="MDQ0480361.1"/>
    </source>
</evidence>
<comment type="similarity">
    <text evidence="7">Belongs to the binding-protein-dependent transport system permease family.</text>
</comment>
<proteinExistence type="inferred from homology"/>
<evidence type="ECO:0000256" key="6">
    <source>
        <dbReference type="ARBA" id="ARBA00023136"/>
    </source>
</evidence>
<dbReference type="Proteomes" id="UP001224418">
    <property type="component" value="Unassembled WGS sequence"/>
</dbReference>
<dbReference type="SUPFAM" id="SSF161098">
    <property type="entry name" value="MetI-like"/>
    <property type="match status" value="1"/>
</dbReference>
<evidence type="ECO:0000259" key="8">
    <source>
        <dbReference type="PROSITE" id="PS50928"/>
    </source>
</evidence>
<feature type="transmembrane region" description="Helical" evidence="7">
    <location>
        <begin position="94"/>
        <end position="119"/>
    </location>
</feature>
<feature type="transmembrane region" description="Helical" evidence="7">
    <location>
        <begin position="58"/>
        <end position="82"/>
    </location>
</feature>
<dbReference type="Pfam" id="PF00528">
    <property type="entry name" value="BPD_transp_1"/>
    <property type="match status" value="1"/>
</dbReference>
<organism evidence="9 10">
    <name type="scientific">Hathewaya limosa</name>
    <name type="common">Clostridium limosum</name>
    <dbReference type="NCBI Taxonomy" id="1536"/>
    <lineage>
        <taxon>Bacteria</taxon>
        <taxon>Bacillati</taxon>
        <taxon>Bacillota</taxon>
        <taxon>Clostridia</taxon>
        <taxon>Eubacteriales</taxon>
        <taxon>Clostridiaceae</taxon>
        <taxon>Hathewaya</taxon>
    </lineage>
</organism>
<sequence>MISPTVSQDTVHKMLKDIGYYDPIWIKYIKWLGRVLHGDFGYSIQYKLPVLTVINSRIWNTFLLSIVSFIISSSIAILLGVIAASKQNSIFDNITTVVSFIGLSIPTFFFGLLLVKWLSFDVNLLPTSGMSTLGEDYTGIKAIIDVVRHMVMPVIVLSITQVASLMRYTRSSMIDVLSQEYIRTARAKGLNKKLTIWKHGFRNSLISIVTILCMQLPSLFSGALITETIFIWPGIGRLNYEAVVNRDYPLIMGITMMLAILIVFSNLLADMLYAVIDPRIKINK</sequence>
<dbReference type="PANTHER" id="PTHR43163:SF6">
    <property type="entry name" value="DIPEPTIDE TRANSPORT SYSTEM PERMEASE PROTEIN DPPB-RELATED"/>
    <property type="match status" value="1"/>
</dbReference>
<evidence type="ECO:0000256" key="2">
    <source>
        <dbReference type="ARBA" id="ARBA00022448"/>
    </source>
</evidence>
<evidence type="ECO:0000256" key="5">
    <source>
        <dbReference type="ARBA" id="ARBA00022989"/>
    </source>
</evidence>
<dbReference type="InterPro" id="IPR000515">
    <property type="entry name" value="MetI-like"/>
</dbReference>
<dbReference type="EMBL" id="JAUSWN010000018">
    <property type="protein sequence ID" value="MDQ0480361.1"/>
    <property type="molecule type" value="Genomic_DNA"/>
</dbReference>
<reference evidence="9 10" key="1">
    <citation type="submission" date="2023-07" db="EMBL/GenBank/DDBJ databases">
        <title>Genomic Encyclopedia of Type Strains, Phase IV (KMG-IV): sequencing the most valuable type-strain genomes for metagenomic binning, comparative biology and taxonomic classification.</title>
        <authorList>
            <person name="Goeker M."/>
        </authorList>
    </citation>
    <scope>NUCLEOTIDE SEQUENCE [LARGE SCALE GENOMIC DNA]</scope>
    <source>
        <strain evidence="9 10">DSM 1400</strain>
    </source>
</reference>
<feature type="domain" description="ABC transmembrane type-1" evidence="8">
    <location>
        <begin position="58"/>
        <end position="269"/>
    </location>
</feature>
<feature type="transmembrane region" description="Helical" evidence="7">
    <location>
        <begin position="251"/>
        <end position="276"/>
    </location>
</feature>
<keyword evidence="10" id="KW-1185">Reference proteome</keyword>
<comment type="caution">
    <text evidence="9">The sequence shown here is derived from an EMBL/GenBank/DDBJ whole genome shotgun (WGS) entry which is preliminary data.</text>
</comment>
<protein>
    <submittedName>
        <fullName evidence="9">Peptide/nickel transport system permease protein</fullName>
    </submittedName>
</protein>
<feature type="transmembrane region" description="Helical" evidence="7">
    <location>
        <begin position="205"/>
        <end position="231"/>
    </location>
</feature>
<dbReference type="Gene3D" id="1.10.3720.10">
    <property type="entry name" value="MetI-like"/>
    <property type="match status" value="1"/>
</dbReference>
<evidence type="ECO:0000256" key="3">
    <source>
        <dbReference type="ARBA" id="ARBA00022475"/>
    </source>
</evidence>
<dbReference type="CDD" id="cd06261">
    <property type="entry name" value="TM_PBP2"/>
    <property type="match status" value="1"/>
</dbReference>
<keyword evidence="5 7" id="KW-1133">Transmembrane helix</keyword>
<gene>
    <name evidence="9" type="ORF">QOZ93_002109</name>
</gene>
<keyword evidence="2 7" id="KW-0813">Transport</keyword>
<dbReference type="PANTHER" id="PTHR43163">
    <property type="entry name" value="DIPEPTIDE TRANSPORT SYSTEM PERMEASE PROTEIN DPPB-RELATED"/>
    <property type="match status" value="1"/>
</dbReference>
<dbReference type="InterPro" id="IPR035906">
    <property type="entry name" value="MetI-like_sf"/>
</dbReference>
<dbReference type="PROSITE" id="PS50928">
    <property type="entry name" value="ABC_TM1"/>
    <property type="match status" value="1"/>
</dbReference>
<evidence type="ECO:0000256" key="7">
    <source>
        <dbReference type="RuleBase" id="RU363032"/>
    </source>
</evidence>
<keyword evidence="4 7" id="KW-0812">Transmembrane</keyword>